<protein>
    <submittedName>
        <fullName evidence="9">ATPase/histidine kinase/DNA gyrase B/HSP90 domain protein</fullName>
    </submittedName>
</protein>
<dbReference type="Pfam" id="PF02743">
    <property type="entry name" value="dCache_1"/>
    <property type="match status" value="1"/>
</dbReference>
<evidence type="ECO:0000259" key="8">
    <source>
        <dbReference type="SMART" id="SM00387"/>
    </source>
</evidence>
<reference evidence="9 10" key="1">
    <citation type="submission" date="2013-06" db="EMBL/GenBank/DDBJ databases">
        <authorList>
            <person name="Weinstock G."/>
            <person name="Sodergren E."/>
            <person name="Clifton S."/>
            <person name="Fulton L."/>
            <person name="Fulton B."/>
            <person name="Courtney L."/>
            <person name="Fronick C."/>
            <person name="Harrison M."/>
            <person name="Strong C."/>
            <person name="Farmer C."/>
            <person name="Delahaunty K."/>
            <person name="Markovic C."/>
            <person name="Hall O."/>
            <person name="Minx P."/>
            <person name="Tomlinson C."/>
            <person name="Mitreva M."/>
            <person name="Nelson J."/>
            <person name="Hou S."/>
            <person name="Wollam A."/>
            <person name="Pepin K.H."/>
            <person name="Johnson M."/>
            <person name="Bhonagiri V."/>
            <person name="Nash W.E."/>
            <person name="Warren W."/>
            <person name="Chinwalla A."/>
            <person name="Mardis E.R."/>
            <person name="Wilson R.K."/>
        </authorList>
    </citation>
    <scope>NUCLEOTIDE SEQUENCE [LARGE SCALE GENOMIC DNA]</scope>
    <source>
        <strain evidence="9 10">ATCC 51271</strain>
    </source>
</reference>
<accession>V2Y5A1</accession>
<dbReference type="SMART" id="SM00387">
    <property type="entry name" value="HATPase_c"/>
    <property type="match status" value="1"/>
</dbReference>
<evidence type="ECO:0000256" key="2">
    <source>
        <dbReference type="ARBA" id="ARBA00022475"/>
    </source>
</evidence>
<keyword evidence="10" id="KW-1185">Reference proteome</keyword>
<feature type="domain" description="Histidine kinase/HSP90-like ATPase" evidence="8">
    <location>
        <begin position="459"/>
        <end position="571"/>
    </location>
</feature>
<dbReference type="OrthoDB" id="9809348at2"/>
<dbReference type="InterPro" id="IPR033479">
    <property type="entry name" value="dCache_1"/>
</dbReference>
<comment type="caution">
    <text evidence="9">The sequence shown here is derived from an EMBL/GenBank/DDBJ whole genome shotgun (WGS) entry which is preliminary data.</text>
</comment>
<evidence type="ECO:0000313" key="10">
    <source>
        <dbReference type="Proteomes" id="UP000018227"/>
    </source>
</evidence>
<evidence type="ECO:0000256" key="7">
    <source>
        <dbReference type="SAM" id="Phobius"/>
    </source>
</evidence>
<comment type="subcellular location">
    <subcellularLocation>
        <location evidence="1">Cell membrane</location>
        <topology evidence="1">Multi-pass membrane protein</topology>
    </subcellularLocation>
</comment>
<keyword evidence="6" id="KW-0175">Coiled coil</keyword>
<dbReference type="EMBL" id="ACIL03000013">
    <property type="protein sequence ID" value="ESL02886.1"/>
    <property type="molecule type" value="Genomic_DNA"/>
</dbReference>
<dbReference type="Proteomes" id="UP000018227">
    <property type="component" value="Unassembled WGS sequence"/>
</dbReference>
<evidence type="ECO:0000256" key="1">
    <source>
        <dbReference type="ARBA" id="ARBA00004651"/>
    </source>
</evidence>
<dbReference type="Gene3D" id="3.30.450.20">
    <property type="entry name" value="PAS domain"/>
    <property type="match status" value="2"/>
</dbReference>
<sequence>MKTRLSFFSKLHVRTALTFFIFSLFIIALLSGSIYHFTSDMLIKDDVMRTRAMVNQTGEYISSYLEKLRAFSNIIAEHKDIKAALAKSSPESLESISSLIALAKESDSRISGVAVVSKNGFAITSDSDMSMTLSDDMMKEDWYKKAIASNRMPMLSETGHSAFAADKSKWTISVYREIIGKNNEHLGVVLMDISYNFIEDYIKNLDLGKRGYVYIMSESGDIIYHPDVTVFSDMKKGEELKSLMDGDIKDGNVVYEATVNNSTWKLFGVAAADNVKLLQNNLTKTIFILSFFLVLLSILVGIIASKRLSKPITELKLAMMSLDEKWNHITIATGIKEVTELENEYNRLIDRIKALTENISKEEETRRQFELKMLQSQINPHFLYNTLDTILWLAELNENESVIKVTSALGRLLRLSLSTELDFVTLKEEIEHVKNYLEIQKFRYEDMLTYEIGDAGKLENATVPKLIIQPIVENAIYHGLRPNGGGKISISFEKVEKDIVIIVSDNGKGFDTEKLKNEKNCQPNTKVRLGGIGIKNVDHRIELLCGKGYGINITSVPDKGTEVRIKVRERE</sequence>
<dbReference type="InterPro" id="IPR051552">
    <property type="entry name" value="HptR"/>
</dbReference>
<dbReference type="PANTHER" id="PTHR42713:SF2">
    <property type="entry name" value="TWO-COMPONENT SENSOR KINASE YESM"/>
    <property type="match status" value="1"/>
</dbReference>
<dbReference type="Pfam" id="PF02518">
    <property type="entry name" value="HATPase_c"/>
    <property type="match status" value="1"/>
</dbReference>
<gene>
    <name evidence="9" type="ORF">GCWU0000282_001756</name>
</gene>
<dbReference type="AlphaFoldDB" id="V2Y5A1"/>
<keyword evidence="4 7" id="KW-1133">Transmembrane helix</keyword>
<dbReference type="GO" id="GO:0000155">
    <property type="term" value="F:phosphorelay sensor kinase activity"/>
    <property type="evidence" value="ECO:0007669"/>
    <property type="project" value="InterPro"/>
</dbReference>
<dbReference type="CDD" id="cd18773">
    <property type="entry name" value="PDC1_HK_sensor"/>
    <property type="match status" value="1"/>
</dbReference>
<proteinExistence type="predicted"/>
<dbReference type="RefSeq" id="WP_023354628.1">
    <property type="nucleotide sequence ID" value="NZ_KI535368.1"/>
</dbReference>
<dbReference type="SUPFAM" id="SSF55874">
    <property type="entry name" value="ATPase domain of HSP90 chaperone/DNA topoisomerase II/histidine kinase"/>
    <property type="match status" value="1"/>
</dbReference>
<dbReference type="InterPro" id="IPR010559">
    <property type="entry name" value="Sig_transdc_His_kin_internal"/>
</dbReference>
<dbReference type="InterPro" id="IPR036890">
    <property type="entry name" value="HATPase_C_sf"/>
</dbReference>
<dbReference type="HOGENOM" id="CLU_020473_6_1_9"/>
<dbReference type="InterPro" id="IPR003594">
    <property type="entry name" value="HATPase_dom"/>
</dbReference>
<evidence type="ECO:0000256" key="6">
    <source>
        <dbReference type="SAM" id="Coils"/>
    </source>
</evidence>
<evidence type="ECO:0000256" key="5">
    <source>
        <dbReference type="ARBA" id="ARBA00023136"/>
    </source>
</evidence>
<evidence type="ECO:0000313" key="9">
    <source>
        <dbReference type="EMBL" id="ESL02886.1"/>
    </source>
</evidence>
<keyword evidence="9" id="KW-0808">Transferase</keyword>
<dbReference type="STRING" id="592026.GCWU0000282_001756"/>
<dbReference type="PANTHER" id="PTHR42713">
    <property type="entry name" value="HISTIDINE KINASE-RELATED"/>
    <property type="match status" value="1"/>
</dbReference>
<evidence type="ECO:0000256" key="3">
    <source>
        <dbReference type="ARBA" id="ARBA00022692"/>
    </source>
</evidence>
<organism evidence="9 10">
    <name type="scientific">Catonella morbi ATCC 51271</name>
    <dbReference type="NCBI Taxonomy" id="592026"/>
    <lineage>
        <taxon>Bacteria</taxon>
        <taxon>Bacillati</taxon>
        <taxon>Bacillota</taxon>
        <taxon>Clostridia</taxon>
        <taxon>Lachnospirales</taxon>
        <taxon>Lachnospiraceae</taxon>
        <taxon>Catonella</taxon>
    </lineage>
</organism>
<dbReference type="Pfam" id="PF06580">
    <property type="entry name" value="His_kinase"/>
    <property type="match status" value="1"/>
</dbReference>
<dbReference type="Gene3D" id="3.30.565.10">
    <property type="entry name" value="Histidine kinase-like ATPase, C-terminal domain"/>
    <property type="match status" value="1"/>
</dbReference>
<keyword evidence="9" id="KW-0418">Kinase</keyword>
<name>V2Y5A1_9FIRM</name>
<keyword evidence="3 7" id="KW-0812">Transmembrane</keyword>
<dbReference type="eggNOG" id="COG2972">
    <property type="taxonomic scope" value="Bacteria"/>
</dbReference>
<feature type="coiled-coil region" evidence="6">
    <location>
        <begin position="331"/>
        <end position="372"/>
    </location>
</feature>
<dbReference type="Gene3D" id="6.10.340.10">
    <property type="match status" value="1"/>
</dbReference>
<evidence type="ECO:0000256" key="4">
    <source>
        <dbReference type="ARBA" id="ARBA00022989"/>
    </source>
</evidence>
<dbReference type="GO" id="GO:0005886">
    <property type="term" value="C:plasma membrane"/>
    <property type="evidence" value="ECO:0007669"/>
    <property type="project" value="UniProtKB-SubCell"/>
</dbReference>
<feature type="transmembrane region" description="Helical" evidence="7">
    <location>
        <begin position="286"/>
        <end position="304"/>
    </location>
</feature>
<keyword evidence="2" id="KW-1003">Cell membrane</keyword>
<keyword evidence="5 7" id="KW-0472">Membrane</keyword>